<dbReference type="PANTHER" id="PTHR13304:SF0">
    <property type="entry name" value="GLYCOSYLPHOSPHATIDYLINOSITOL ANCHOR ATTACHMENT 1 PROTEIN"/>
    <property type="match status" value="1"/>
</dbReference>
<feature type="transmembrane region" description="Helical" evidence="1">
    <location>
        <begin position="370"/>
        <end position="390"/>
    </location>
</feature>
<dbReference type="PANTHER" id="PTHR13304">
    <property type="entry name" value="GLYCOSYLPHOSPHATIDYLINOSITOL ANCHOR ATTACHMENT 1 PROTEIN"/>
    <property type="match status" value="1"/>
</dbReference>
<evidence type="ECO:0000256" key="1">
    <source>
        <dbReference type="SAM" id="Phobius"/>
    </source>
</evidence>
<keyword evidence="1" id="KW-0472">Membrane</keyword>
<organism evidence="2 3">
    <name type="scientific">Ditylenchus dipsaci</name>
    <dbReference type="NCBI Taxonomy" id="166011"/>
    <lineage>
        <taxon>Eukaryota</taxon>
        <taxon>Metazoa</taxon>
        <taxon>Ecdysozoa</taxon>
        <taxon>Nematoda</taxon>
        <taxon>Chromadorea</taxon>
        <taxon>Rhabditida</taxon>
        <taxon>Tylenchina</taxon>
        <taxon>Tylenchomorpha</taxon>
        <taxon>Sphaerularioidea</taxon>
        <taxon>Anguinidae</taxon>
        <taxon>Anguininae</taxon>
        <taxon>Ditylenchus</taxon>
    </lineage>
</organism>
<evidence type="ECO:0000313" key="3">
    <source>
        <dbReference type="WBParaSite" id="jg26740"/>
    </source>
</evidence>
<dbReference type="AlphaFoldDB" id="A0A915E5M9"/>
<dbReference type="Proteomes" id="UP000887574">
    <property type="component" value="Unplaced"/>
</dbReference>
<sequence length="506" mass="57248">MKYTNNKPPMYIKSSGKLPKIILVTLRNAQFISVVLFCAAVFYTLYAISESAVENTRISENALLPGLVEEQFKDSWLVQHYTKQLTRHSNSRRELREYVVAELKRQQIEVYTRNTKKTNSTGAGAGENIYGIVRAFRAAPAESILLVCRLGESHINSMAIALTLASYAKQQIYWARDVIFLFVDGEKLATEAWMAAYHGHEHKFFDMDELQARGGFFIGAIVLDLVGTSYSHINIQYGMINGRLPNLDLVNLLVLLVEKFGVSPSVYNAVHHPTRVRHHYDYRTALLTFSRSIFYESFIEYEGLHSVIGGYGVNAVTLQARQSSPGKGKPFVEITRIAEGGLRSLNNILEKFHQSYFLYILTHPHRFISVAYYMPIIGLLILPMIFLALRDWFQIPNIEAKPALNIAITYLLAILFHALQIFLYSAQTNAGSIAMLTLALPVLPIFLFNQIQTNCHYYFTRLFVALNIALFIGALSLLNFSLALALAITLLPFAFFVLCSESFPKR</sequence>
<dbReference type="GO" id="GO:0042765">
    <property type="term" value="C:GPI-anchor transamidase complex"/>
    <property type="evidence" value="ECO:0007669"/>
    <property type="project" value="InterPro"/>
</dbReference>
<dbReference type="WBParaSite" id="jg26740">
    <property type="protein sequence ID" value="jg26740"/>
    <property type="gene ID" value="jg26740"/>
</dbReference>
<feature type="transmembrane region" description="Helical" evidence="1">
    <location>
        <begin position="455"/>
        <end position="474"/>
    </location>
</feature>
<dbReference type="Pfam" id="PF04114">
    <property type="entry name" value="Gaa1"/>
    <property type="match status" value="1"/>
</dbReference>
<feature type="transmembrane region" description="Helical" evidence="1">
    <location>
        <begin position="402"/>
        <end position="424"/>
    </location>
</feature>
<reference evidence="3" key="1">
    <citation type="submission" date="2022-11" db="UniProtKB">
        <authorList>
            <consortium name="WormBaseParasite"/>
        </authorList>
    </citation>
    <scope>IDENTIFICATION</scope>
</reference>
<accession>A0A915E5M9</accession>
<keyword evidence="2" id="KW-1185">Reference proteome</keyword>
<dbReference type="InterPro" id="IPR007246">
    <property type="entry name" value="Gaa1"/>
</dbReference>
<dbReference type="GO" id="GO:0016255">
    <property type="term" value="P:attachment of GPI anchor to protein"/>
    <property type="evidence" value="ECO:0007669"/>
    <property type="project" value="TreeGrafter"/>
</dbReference>
<feature type="transmembrane region" description="Helical" evidence="1">
    <location>
        <begin position="430"/>
        <end position="448"/>
    </location>
</feature>
<keyword evidence="1" id="KW-0812">Transmembrane</keyword>
<feature type="transmembrane region" description="Helical" evidence="1">
    <location>
        <begin position="21"/>
        <end position="46"/>
    </location>
</feature>
<feature type="transmembrane region" description="Helical" evidence="1">
    <location>
        <begin position="480"/>
        <end position="499"/>
    </location>
</feature>
<proteinExistence type="predicted"/>
<protein>
    <submittedName>
        <fullName evidence="3">Glycosylphosphatidylinositol anchor attachment 1 protein</fullName>
    </submittedName>
</protein>
<evidence type="ECO:0000313" key="2">
    <source>
        <dbReference type="Proteomes" id="UP000887574"/>
    </source>
</evidence>
<name>A0A915E5M9_9BILA</name>
<keyword evidence="1" id="KW-1133">Transmembrane helix</keyword>